<proteinExistence type="predicted"/>
<dbReference type="Proteomes" id="UP001160882">
    <property type="component" value="Unassembled WGS sequence"/>
</dbReference>
<evidence type="ECO:0000313" key="2">
    <source>
        <dbReference type="EMBL" id="MDH1629004.1"/>
    </source>
</evidence>
<sequence>MALTHLLIIDELRNPIAARRACGWVAVAYSPYGYRATSADFTQIGFTGQRCESPQGFYVLGMGYRIYSPVLMRFISADVLSPFGRGGVNAYAYCEGDPVNWQDSSGKSPSRKSSLGYHSGYESDSSVGSNFSAGKEVIGTPGEAWKKLGQLIKDKQLIVSYLNDLDTSIQKTEHIITSQRSSRGEPHSRENLERLKELPALIIQRSKYSDVLYRVEREVERRKFELTDNANAIRDVREFYKVNNNDFLSDEQWRERSGTL</sequence>
<dbReference type="AlphaFoldDB" id="A0AA42RS26"/>
<accession>A0AA42RS26</accession>
<dbReference type="Gene3D" id="2.180.10.10">
    <property type="entry name" value="RHS repeat-associated core"/>
    <property type="match status" value="1"/>
</dbReference>
<feature type="region of interest" description="Disordered" evidence="1">
    <location>
        <begin position="101"/>
        <end position="127"/>
    </location>
</feature>
<gene>
    <name evidence="2" type="ORF">N5I14_01945</name>
</gene>
<organism evidence="2 3">
    <name type="scientific">Pseudomonas mosselii</name>
    <dbReference type="NCBI Taxonomy" id="78327"/>
    <lineage>
        <taxon>Bacteria</taxon>
        <taxon>Pseudomonadati</taxon>
        <taxon>Pseudomonadota</taxon>
        <taxon>Gammaproteobacteria</taxon>
        <taxon>Pseudomonadales</taxon>
        <taxon>Pseudomonadaceae</taxon>
        <taxon>Pseudomonas</taxon>
    </lineage>
</organism>
<evidence type="ECO:0000313" key="3">
    <source>
        <dbReference type="Proteomes" id="UP001160882"/>
    </source>
</evidence>
<protein>
    <submittedName>
        <fullName evidence="2">RHS repeat-associated core domain-containing protein</fullName>
    </submittedName>
</protein>
<dbReference type="RefSeq" id="WP_280080163.1">
    <property type="nucleotide sequence ID" value="NZ_JAOCGG010000002.1"/>
</dbReference>
<comment type="caution">
    <text evidence="2">The sequence shown here is derived from an EMBL/GenBank/DDBJ whole genome shotgun (WGS) entry which is preliminary data.</text>
</comment>
<name>A0AA42RS26_9PSED</name>
<dbReference type="InterPro" id="IPR022385">
    <property type="entry name" value="Rhs_assc_core"/>
</dbReference>
<dbReference type="NCBIfam" id="TIGR03696">
    <property type="entry name" value="Rhs_assc_core"/>
    <property type="match status" value="1"/>
</dbReference>
<evidence type="ECO:0000256" key="1">
    <source>
        <dbReference type="SAM" id="MobiDB-lite"/>
    </source>
</evidence>
<reference evidence="2" key="1">
    <citation type="submission" date="2022-09" db="EMBL/GenBank/DDBJ databases">
        <title>Intensive care unit water sources are persistently colonized with multi-drug resistant bacteria and are the site of extensive horizontal gene transfer of antibiotic resistance genes.</title>
        <authorList>
            <person name="Diorio-Toth L."/>
        </authorList>
    </citation>
    <scope>NUCLEOTIDE SEQUENCE</scope>
    <source>
        <strain evidence="2">GD03782</strain>
    </source>
</reference>
<feature type="compositionally biased region" description="Low complexity" evidence="1">
    <location>
        <begin position="104"/>
        <end position="114"/>
    </location>
</feature>
<dbReference type="SUPFAM" id="SSF56399">
    <property type="entry name" value="ADP-ribosylation"/>
    <property type="match status" value="1"/>
</dbReference>
<dbReference type="EMBL" id="JAOCGG010000002">
    <property type="protein sequence ID" value="MDH1629004.1"/>
    <property type="molecule type" value="Genomic_DNA"/>
</dbReference>